<keyword evidence="6" id="KW-1185">Reference proteome</keyword>
<dbReference type="PANTHER" id="PTHR45586:SF1">
    <property type="entry name" value="LIPOPOLYSACCHARIDE ASSEMBLY PROTEIN B"/>
    <property type="match status" value="1"/>
</dbReference>
<evidence type="ECO:0000313" key="6">
    <source>
        <dbReference type="Proteomes" id="UP000318878"/>
    </source>
</evidence>
<evidence type="ECO:0000256" key="2">
    <source>
        <dbReference type="ARBA" id="ARBA00022803"/>
    </source>
</evidence>
<dbReference type="PROSITE" id="PS51257">
    <property type="entry name" value="PROKAR_LIPOPROTEIN"/>
    <property type="match status" value="1"/>
</dbReference>
<dbReference type="RefSeq" id="WP_146429641.1">
    <property type="nucleotide sequence ID" value="NZ_SJPF01000001.1"/>
</dbReference>
<sequence>MSEPSKKSAITPTWLFGGGLLLAIACSGCQMASSSSNVAGVRAVQSGQPMVAVNHFQQALANDPTNADALYNMAATYHEMAKVNNDPAMMKQAEELYNRCLDQNGDHAECYRGLAVLLIDMKQPDSAYTLMEGWAQRSPNSADPKVELARLYQEFGDDQTALAQLNQAVAIDANNARAWAALGNMREKSGDYSQALANYQRSLALNNFQDGVSTRVATLVRQGVQADTPLSPTGDTRIVQNPNTTQRY</sequence>
<protein>
    <submittedName>
        <fullName evidence="5">Photosystem I assembly protein Ycf3</fullName>
    </submittedName>
</protein>
<name>A0A5C5VN63_9BACT</name>
<feature type="compositionally biased region" description="Polar residues" evidence="4">
    <location>
        <begin position="228"/>
        <end position="248"/>
    </location>
</feature>
<evidence type="ECO:0000256" key="3">
    <source>
        <dbReference type="PROSITE-ProRule" id="PRU00339"/>
    </source>
</evidence>
<gene>
    <name evidence="5" type="ORF">Enr8_11720</name>
</gene>
<reference evidence="5 6" key="1">
    <citation type="submission" date="2019-02" db="EMBL/GenBank/DDBJ databases">
        <title>Deep-cultivation of Planctomycetes and their phenomic and genomic characterization uncovers novel biology.</title>
        <authorList>
            <person name="Wiegand S."/>
            <person name="Jogler M."/>
            <person name="Boedeker C."/>
            <person name="Pinto D."/>
            <person name="Vollmers J."/>
            <person name="Rivas-Marin E."/>
            <person name="Kohn T."/>
            <person name="Peeters S.H."/>
            <person name="Heuer A."/>
            <person name="Rast P."/>
            <person name="Oberbeckmann S."/>
            <person name="Bunk B."/>
            <person name="Jeske O."/>
            <person name="Meyerdierks A."/>
            <person name="Storesund J.E."/>
            <person name="Kallscheuer N."/>
            <person name="Luecker S."/>
            <person name="Lage O.M."/>
            <person name="Pohl T."/>
            <person name="Merkel B.J."/>
            <person name="Hornburger P."/>
            <person name="Mueller R.-W."/>
            <person name="Bruemmer F."/>
            <person name="Labrenz M."/>
            <person name="Spormann A.M."/>
            <person name="Op Den Camp H."/>
            <person name="Overmann J."/>
            <person name="Amann R."/>
            <person name="Jetten M.S.M."/>
            <person name="Mascher T."/>
            <person name="Medema M.H."/>
            <person name="Devos D.P."/>
            <person name="Kaster A.-K."/>
            <person name="Ovreas L."/>
            <person name="Rohde M."/>
            <person name="Galperin M.Y."/>
            <person name="Jogler C."/>
        </authorList>
    </citation>
    <scope>NUCLEOTIDE SEQUENCE [LARGE SCALE GENOMIC DNA]</scope>
    <source>
        <strain evidence="5 6">Enr8</strain>
    </source>
</reference>
<organism evidence="5 6">
    <name type="scientific">Blastopirellula retiformator</name>
    <dbReference type="NCBI Taxonomy" id="2527970"/>
    <lineage>
        <taxon>Bacteria</taxon>
        <taxon>Pseudomonadati</taxon>
        <taxon>Planctomycetota</taxon>
        <taxon>Planctomycetia</taxon>
        <taxon>Pirellulales</taxon>
        <taxon>Pirellulaceae</taxon>
        <taxon>Blastopirellula</taxon>
    </lineage>
</organism>
<accession>A0A5C5VN63</accession>
<dbReference type="Proteomes" id="UP000318878">
    <property type="component" value="Unassembled WGS sequence"/>
</dbReference>
<dbReference type="PANTHER" id="PTHR45586">
    <property type="entry name" value="TPR REPEAT-CONTAINING PROTEIN PA4667"/>
    <property type="match status" value="1"/>
</dbReference>
<dbReference type="PROSITE" id="PS50005">
    <property type="entry name" value="TPR"/>
    <property type="match status" value="1"/>
</dbReference>
<dbReference type="InterPro" id="IPR019734">
    <property type="entry name" value="TPR_rpt"/>
</dbReference>
<dbReference type="EMBL" id="SJPF01000001">
    <property type="protein sequence ID" value="TWT39473.1"/>
    <property type="molecule type" value="Genomic_DNA"/>
</dbReference>
<proteinExistence type="predicted"/>
<dbReference type="AlphaFoldDB" id="A0A5C5VN63"/>
<feature type="region of interest" description="Disordered" evidence="4">
    <location>
        <begin position="227"/>
        <end position="248"/>
    </location>
</feature>
<evidence type="ECO:0000313" key="5">
    <source>
        <dbReference type="EMBL" id="TWT39473.1"/>
    </source>
</evidence>
<dbReference type="SUPFAM" id="SSF48452">
    <property type="entry name" value="TPR-like"/>
    <property type="match status" value="1"/>
</dbReference>
<dbReference type="InterPro" id="IPR011990">
    <property type="entry name" value="TPR-like_helical_dom_sf"/>
</dbReference>
<dbReference type="Pfam" id="PF13431">
    <property type="entry name" value="TPR_17"/>
    <property type="match status" value="1"/>
</dbReference>
<dbReference type="OrthoDB" id="270653at2"/>
<dbReference type="InterPro" id="IPR051012">
    <property type="entry name" value="CellSynth/LPSAsmb/PSIAsmb"/>
</dbReference>
<evidence type="ECO:0000256" key="4">
    <source>
        <dbReference type="SAM" id="MobiDB-lite"/>
    </source>
</evidence>
<evidence type="ECO:0000256" key="1">
    <source>
        <dbReference type="ARBA" id="ARBA00022737"/>
    </source>
</evidence>
<dbReference type="Gene3D" id="1.25.40.10">
    <property type="entry name" value="Tetratricopeptide repeat domain"/>
    <property type="match status" value="1"/>
</dbReference>
<dbReference type="SMART" id="SM00028">
    <property type="entry name" value="TPR"/>
    <property type="match status" value="3"/>
</dbReference>
<comment type="caution">
    <text evidence="5">The sequence shown here is derived from an EMBL/GenBank/DDBJ whole genome shotgun (WGS) entry which is preliminary data.</text>
</comment>
<keyword evidence="1" id="KW-0677">Repeat</keyword>
<keyword evidence="2 3" id="KW-0802">TPR repeat</keyword>
<dbReference type="Pfam" id="PF14559">
    <property type="entry name" value="TPR_19"/>
    <property type="match status" value="1"/>
</dbReference>
<feature type="repeat" description="TPR" evidence="3">
    <location>
        <begin position="176"/>
        <end position="209"/>
    </location>
</feature>